<feature type="region of interest" description="Disordered" evidence="12">
    <location>
        <begin position="625"/>
        <end position="660"/>
    </location>
</feature>
<keyword evidence="16" id="KW-1185">Reference proteome</keyword>
<keyword evidence="5" id="KW-0808">Transferase</keyword>
<dbReference type="EC" id="2.4.1.16" evidence="2"/>
<dbReference type="GO" id="GO:0030428">
    <property type="term" value="C:cell septum"/>
    <property type="evidence" value="ECO:0007669"/>
    <property type="project" value="TreeGrafter"/>
</dbReference>
<keyword evidence="3" id="KW-1003">Cell membrane</keyword>
<keyword evidence="9 13" id="KW-1133">Transmembrane helix</keyword>
<dbReference type="InterPro" id="IPR013616">
    <property type="entry name" value="Chitin_synth_N"/>
</dbReference>
<evidence type="ECO:0000256" key="9">
    <source>
        <dbReference type="ARBA" id="ARBA00022989"/>
    </source>
</evidence>
<keyword evidence="4" id="KW-0328">Glycosyltransferase</keyword>
<gene>
    <name evidence="15" type="ORF">BN1708_012853</name>
</gene>
<feature type="domain" description="ABC transporter" evidence="14">
    <location>
        <begin position="7"/>
        <end position="274"/>
    </location>
</feature>
<feature type="domain" description="ABC transporter" evidence="14">
    <location>
        <begin position="342"/>
        <end position="615"/>
    </location>
</feature>
<evidence type="ECO:0000256" key="13">
    <source>
        <dbReference type="SAM" id="Phobius"/>
    </source>
</evidence>
<dbReference type="GO" id="GO:0005886">
    <property type="term" value="C:plasma membrane"/>
    <property type="evidence" value="ECO:0007669"/>
    <property type="project" value="UniProtKB-SubCell"/>
</dbReference>
<organism evidence="15 16">
    <name type="scientific">Verticillium longisporum</name>
    <name type="common">Verticillium dahliae var. longisporum</name>
    <dbReference type="NCBI Taxonomy" id="100787"/>
    <lineage>
        <taxon>Eukaryota</taxon>
        <taxon>Fungi</taxon>
        <taxon>Dikarya</taxon>
        <taxon>Ascomycota</taxon>
        <taxon>Pezizomycotina</taxon>
        <taxon>Sordariomycetes</taxon>
        <taxon>Hypocreomycetidae</taxon>
        <taxon>Glomerellales</taxon>
        <taxon>Plectosphaerellaceae</taxon>
        <taxon>Verticillium</taxon>
    </lineage>
</organism>
<dbReference type="CDD" id="cd04190">
    <property type="entry name" value="Chitin_synth_C"/>
    <property type="match status" value="1"/>
</dbReference>
<feature type="transmembrane region" description="Helical" evidence="13">
    <location>
        <begin position="2217"/>
        <end position="2238"/>
    </location>
</feature>
<protein>
    <recommendedName>
        <fullName evidence="2">chitin synthase</fullName>
        <ecNumber evidence="2">2.4.1.16</ecNumber>
    </recommendedName>
</protein>
<dbReference type="GO" id="GO:0005524">
    <property type="term" value="F:ATP binding"/>
    <property type="evidence" value="ECO:0007669"/>
    <property type="project" value="UniProtKB-KW"/>
</dbReference>
<evidence type="ECO:0000256" key="6">
    <source>
        <dbReference type="ARBA" id="ARBA00022692"/>
    </source>
</evidence>
<evidence type="ECO:0000256" key="7">
    <source>
        <dbReference type="ARBA" id="ARBA00022741"/>
    </source>
</evidence>
<feature type="region of interest" description="Disordered" evidence="12">
    <location>
        <begin position="1259"/>
        <end position="1331"/>
    </location>
</feature>
<keyword evidence="10 13" id="KW-0472">Membrane</keyword>
<feature type="compositionally biased region" description="Basic and acidic residues" evidence="12">
    <location>
        <begin position="1448"/>
        <end position="1459"/>
    </location>
</feature>
<dbReference type="PANTHER" id="PTHR22914">
    <property type="entry name" value="CHITIN SYNTHASE"/>
    <property type="match status" value="1"/>
</dbReference>
<feature type="compositionally biased region" description="Basic and acidic residues" evidence="12">
    <location>
        <begin position="983"/>
        <end position="994"/>
    </location>
</feature>
<feature type="compositionally biased region" description="Polar residues" evidence="12">
    <location>
        <begin position="1703"/>
        <end position="1713"/>
    </location>
</feature>
<feature type="transmembrane region" description="Helical" evidence="13">
    <location>
        <begin position="2326"/>
        <end position="2348"/>
    </location>
</feature>
<dbReference type="Gene3D" id="3.40.50.300">
    <property type="entry name" value="P-loop containing nucleotide triphosphate hydrolases"/>
    <property type="match status" value="3"/>
</dbReference>
<dbReference type="STRING" id="100787.A0A0G4LEC3"/>
<keyword evidence="7" id="KW-0547">Nucleotide-binding</keyword>
<dbReference type="PROSITE" id="PS50893">
    <property type="entry name" value="ABC_TRANSPORTER_2"/>
    <property type="match status" value="3"/>
</dbReference>
<evidence type="ECO:0000256" key="1">
    <source>
        <dbReference type="ARBA" id="ARBA00004651"/>
    </source>
</evidence>
<feature type="region of interest" description="Disordered" evidence="12">
    <location>
        <begin position="1495"/>
        <end position="1794"/>
    </location>
</feature>
<feature type="region of interest" description="Disordered" evidence="12">
    <location>
        <begin position="1028"/>
        <end position="1245"/>
    </location>
</feature>
<evidence type="ECO:0000256" key="4">
    <source>
        <dbReference type="ARBA" id="ARBA00022676"/>
    </source>
</evidence>
<comment type="subcellular location">
    <subcellularLocation>
        <location evidence="1">Cell membrane</location>
        <topology evidence="1">Multi-pass membrane protein</topology>
    </subcellularLocation>
</comment>
<feature type="compositionally biased region" description="Acidic residues" evidence="12">
    <location>
        <begin position="1757"/>
        <end position="1771"/>
    </location>
</feature>
<accession>A0A0G4LEC3</accession>
<dbReference type="InterPro" id="IPR003593">
    <property type="entry name" value="AAA+_ATPase"/>
</dbReference>
<keyword evidence="6 13" id="KW-0812">Transmembrane</keyword>
<feature type="region of interest" description="Disordered" evidence="12">
    <location>
        <begin position="924"/>
        <end position="957"/>
    </location>
</feature>
<name>A0A0G4LEC3_VERLO</name>
<feature type="region of interest" description="Disordered" evidence="12">
    <location>
        <begin position="1439"/>
        <end position="1482"/>
    </location>
</feature>
<feature type="compositionally biased region" description="Acidic residues" evidence="12">
    <location>
        <begin position="1296"/>
        <end position="1309"/>
    </location>
</feature>
<dbReference type="Pfam" id="PF08407">
    <property type="entry name" value="Chitin_synth_1N"/>
    <property type="match status" value="2"/>
</dbReference>
<dbReference type="InterPro" id="IPR004835">
    <property type="entry name" value="Chitin_synth"/>
</dbReference>
<dbReference type="SUPFAM" id="SSF52540">
    <property type="entry name" value="P-loop containing nucleoside triphosphate hydrolases"/>
    <property type="match status" value="3"/>
</dbReference>
<evidence type="ECO:0000256" key="10">
    <source>
        <dbReference type="ARBA" id="ARBA00023136"/>
    </source>
</evidence>
<evidence type="ECO:0000259" key="14">
    <source>
        <dbReference type="PROSITE" id="PS50893"/>
    </source>
</evidence>
<evidence type="ECO:0000256" key="11">
    <source>
        <dbReference type="ARBA" id="ARBA00049510"/>
    </source>
</evidence>
<dbReference type="GO" id="GO:0004100">
    <property type="term" value="F:chitin synthase activity"/>
    <property type="evidence" value="ECO:0007669"/>
    <property type="project" value="UniProtKB-EC"/>
</dbReference>
<feature type="transmembrane region" description="Helical" evidence="13">
    <location>
        <begin position="2253"/>
        <end position="2275"/>
    </location>
</feature>
<feature type="compositionally biased region" description="Polar residues" evidence="12">
    <location>
        <begin position="1570"/>
        <end position="1612"/>
    </location>
</feature>
<dbReference type="PANTHER" id="PTHR22914:SF38">
    <property type="entry name" value="CHITIN SYNTHASE 2"/>
    <property type="match status" value="1"/>
</dbReference>
<feature type="transmembrane region" description="Helical" evidence="13">
    <location>
        <begin position="2457"/>
        <end position="2478"/>
    </location>
</feature>
<proteinExistence type="predicted"/>
<feature type="transmembrane region" description="Helical" evidence="13">
    <location>
        <begin position="2490"/>
        <end position="2515"/>
    </location>
</feature>
<feature type="region of interest" description="Disordered" evidence="12">
    <location>
        <begin position="300"/>
        <end position="332"/>
    </location>
</feature>
<dbReference type="InterPro" id="IPR027417">
    <property type="entry name" value="P-loop_NTPase"/>
</dbReference>
<evidence type="ECO:0000256" key="5">
    <source>
        <dbReference type="ARBA" id="ARBA00022679"/>
    </source>
</evidence>
<evidence type="ECO:0000256" key="8">
    <source>
        <dbReference type="ARBA" id="ARBA00022840"/>
    </source>
</evidence>
<dbReference type="SMART" id="SM00382">
    <property type="entry name" value="AAA"/>
    <property type="match status" value="3"/>
</dbReference>
<feature type="region of interest" description="Disordered" evidence="12">
    <location>
        <begin position="972"/>
        <end position="1005"/>
    </location>
</feature>
<dbReference type="Pfam" id="PF01644">
    <property type="entry name" value="Chitin_synth_1"/>
    <property type="match status" value="1"/>
</dbReference>
<evidence type="ECO:0000313" key="15">
    <source>
        <dbReference type="EMBL" id="CRK20388.1"/>
    </source>
</evidence>
<dbReference type="Proteomes" id="UP000044602">
    <property type="component" value="Unassembled WGS sequence"/>
</dbReference>
<evidence type="ECO:0000256" key="3">
    <source>
        <dbReference type="ARBA" id="ARBA00022475"/>
    </source>
</evidence>
<evidence type="ECO:0000313" key="16">
    <source>
        <dbReference type="Proteomes" id="UP000044602"/>
    </source>
</evidence>
<feature type="transmembrane region" description="Helical" evidence="13">
    <location>
        <begin position="2287"/>
        <end position="2314"/>
    </location>
</feature>
<keyword evidence="8" id="KW-0067">ATP-binding</keyword>
<reference evidence="15 16" key="1">
    <citation type="submission" date="2015-05" db="EMBL/GenBank/DDBJ databases">
        <authorList>
            <person name="Wang D.B."/>
            <person name="Wang M."/>
        </authorList>
    </citation>
    <scope>NUCLEOTIDE SEQUENCE [LARGE SCALE GENOMIC DNA]</scope>
    <source>
        <strain evidence="15">VL1</strain>
    </source>
</reference>
<dbReference type="EMBL" id="CVQH01011558">
    <property type="protein sequence ID" value="CRK20388.1"/>
    <property type="molecule type" value="Genomic_DNA"/>
</dbReference>
<feature type="compositionally biased region" description="Low complexity" evidence="12">
    <location>
        <begin position="1182"/>
        <end position="1195"/>
    </location>
</feature>
<dbReference type="SMR" id="A0A0G4LEC3"/>
<dbReference type="GO" id="GO:0016887">
    <property type="term" value="F:ATP hydrolysis activity"/>
    <property type="evidence" value="ECO:0007669"/>
    <property type="project" value="InterPro"/>
</dbReference>
<feature type="compositionally biased region" description="Polar residues" evidence="12">
    <location>
        <begin position="1107"/>
        <end position="1150"/>
    </location>
</feature>
<dbReference type="Pfam" id="PF00005">
    <property type="entry name" value="ABC_tran"/>
    <property type="match status" value="3"/>
</dbReference>
<sequence length="2562" mass="283270">MRLPPILRIANGTFYRHHPNATTHLNPPLFADLTFDIEADTQNQKHWCIVGPSLAGKTTFLHLLRGSHLAIPPTSRSYPYLATGPLPPWLRDSHRAIRYVGFDDSPSGPATSAYIAARYESRREDTDWSLRQFLLGETSFNEAKRDDAPTAERLGQVADDLRLGPLLDLPVAFLSNGQGRRARIARALLTGPEVLLLDEPFMGLDPTTVAGLSPLLKGMADRGAPRVVLSGRPQDPIPDWITHLVYLRSDCQVGSMGEKDVVLAGLRGYVRGVWKGGIIEDDKLPVKALWEMGRTLTAEGAQGEGLGSGLAADEEVTTEASADAAASPSTGEPLVEMNGCQVRYGDKIALGNWSQSTPAGPKDGLIWTVRRGERWGVFGPNGSGKTTIVALLCSDHPQTYALPIKLFGRSRIPEPGSGTKALTFWDIQARIGHSSPEVHQHMPRNLTVRAVLESAWASTFSAVPRLDDDARARVEAALKWFAPELDPSFQSRAEEGGLAWADDNLFGRLSFSAQRVALLVRAVIRGQDVVVLDEAFGGMDEVVREKCMAFLEEGVEGGVPGLSEAQALVCISHVREEVPDCVEAWMCLPEANEGLPARFGRFKGSDDKLPVKALWEMGRTLTAEGAQGEGLGSGLAADEEVSTEASADAAAPPSTGEPLVEMDGCQVRYGDKIALGNWSQSTPAGPKDGLIWTVRRGERWGVFGPNGSGKTTIVALLCSDHPQTYALPIKLFGRSRIPEPGSGGKALTFWDIQARIGHSSPEVHQHMPRNLTVRAVLESAWASTFSAVPRLDDDAHARVEAALKWFAPELDPSFQSRAAEGGLAWADDNLFGKLSFSAQRVALLVRAVIRGQDVVVLDEAFGGMDEVVREKCMAFLEQGVDGGVPGLSEAQALVCISHVREEVPDCVEAWMCLPEANEGLPARFGRFRGTPGSRPPDYSLPSYDDHDDSPPSGHHQNINPAAIRLLTSVEGDPCDARPYVPRSPDKPSSPEHTVKPSTPSDADLYPEPLALKKDAKSTCTTPEHLDALKRQEAGRVPPSPAPIDAQTAPSTHHSYQELPKPKLKPARASTVKLQKKSHSQPNLPRCAGVRASLPVIPEGPSARKSALQKSSTSCLSTPQTCPNKENSGSQSDISSAQPTQRRSYQPSIMSDYTRHDTILDPPAMPPPDSTYVPFQGRERRTPSPTRSSPTRPWSSMSNDYTRPPPSTMYEPSDLNGSPRPGTPSSRYGGSPRRPLPPAPLFSNSARDSHASFADDVTVSIPLDHDPDDVFGPETDISDSRYRKNSYVSQDTLHDDREDDYVHDDNEENDQQGHYGPAPDGKQERRGVRAPQMSRKEVQLINGELVLECKIPTILYSFLPRRDEVEFTHMRYTAVTCDPDDFVDRGYKLRQTIGRTARETELFICVTMYNETEFDFTRTMHANINPAAIRLLTSVEGDPCDARPYVPRSPDKPSSPEHTVKHSTPSDANLYPEPLSLKKDANSTWTTPEHFDALKRQEAGRVPPSPESVDAQAPATRRSYQELPKPKPARASTVKLQKKSHSQPNVPRCVGVRASLPVIPEGPSARKSALQKPSTSCLSTPQTCPNKENSGSQSDLSSAQPTQRRSYQPSIMSDYSRHDTILDPPAMPPPDSTYVPFQGRERRTPSPARSSPTRPWSRMSNDYTRPPPSTMYEPSDLNGSPRPGTPSSRYGGSPRRPLPPAPLFSNSARDSQASFADDVTVSIPLDHDPDDVFGPETDISDSRYRKNSYISQDTLHDDPEDDYVHDDDEENDQQGHYGPAPDGKQERRGVRAPQMSRKEVQLINGELVLECKIPTILYSFLPRRDEVEFTHMRYTAVTCDPDDFVDRGYKLRQTIGRTARETELFICITMYNETEIDFTRTMHAVMKNVSHFCSRKKSRTWGELGWQKIVVCIVSDGREKIHPRTLDALAAMGVYQDGIAKNFVNQKAVQAHVYEYTTQVSLDADLKFKGAEKGIVPCQMIFCLKEKNQRKLNSHRWFFNAFGKSLNPNVCILLDVGTRPGGDSLYHLWKAFDNDSNVAGACGEIKAMKGKFGRNLLNPLVASQNFEYKMSNILDKPLESVFGYITVLPGALSAYRYHALQNDETGHGPLSQYFKGETLHGQHADVFTANMYLAEDRILCWELVAKRDERWVLKYVKGCHGETDVPDSVPEFISQRRRWLNGAFFAAVYSLVHFKQVWTTDHTLARKILLNIESFYQLLQLLFTYFSLANFYLTFYFVAGNLADPQVDPFGNNAGFWIFTVLRYTCALLIATQFILSLGNRPQGASRLYLASMIIFVIIMMYTSFATIWIVVYQFSHDNISLGSNVFTNIIVSMLSTLGLYIIMSLMYLEPWHLITSFVQYYLLLPFSICTLQVYAFCNTHDVTWGTKGDNVMKTDLGGAIGKRGGTTVELDIPSEQLDIDSGYDEALRNLRDRVEVHSPPPSESQLQEDYYRSVRTYMVVSWMIANAILAMAVSEVYSGTGIGENYYLRFLLWSVAALALFRALGSTTFAVLNVVNIMVEGRMKMSLKVPKWMGGWGEKVGSVVSEKMSSIGSSVGSSIGRK</sequence>
<feature type="compositionally biased region" description="Low complexity" evidence="12">
    <location>
        <begin position="1644"/>
        <end position="1657"/>
    </location>
</feature>
<comment type="catalytic activity">
    <reaction evidence="11">
        <text>[(1-&gt;4)-N-acetyl-beta-D-glucosaminyl](n) + UDP-N-acetyl-alpha-D-glucosamine = [(1-&gt;4)-N-acetyl-beta-D-glucosaminyl](n+1) + UDP + H(+)</text>
        <dbReference type="Rhea" id="RHEA:16637"/>
        <dbReference type="Rhea" id="RHEA-COMP:9593"/>
        <dbReference type="Rhea" id="RHEA-COMP:9595"/>
        <dbReference type="ChEBI" id="CHEBI:15378"/>
        <dbReference type="ChEBI" id="CHEBI:17029"/>
        <dbReference type="ChEBI" id="CHEBI:57705"/>
        <dbReference type="ChEBI" id="CHEBI:58223"/>
        <dbReference type="EC" id="2.4.1.16"/>
    </reaction>
    <physiologicalReaction direction="left-to-right" evidence="11">
        <dbReference type="Rhea" id="RHEA:16638"/>
    </physiologicalReaction>
</comment>
<dbReference type="GO" id="GO:0006031">
    <property type="term" value="P:chitin biosynthetic process"/>
    <property type="evidence" value="ECO:0007669"/>
    <property type="project" value="TreeGrafter"/>
</dbReference>
<feature type="domain" description="ABC transporter" evidence="14">
    <location>
        <begin position="667"/>
        <end position="940"/>
    </location>
</feature>
<dbReference type="InterPro" id="IPR003439">
    <property type="entry name" value="ABC_transporter-like_ATP-bd"/>
</dbReference>
<evidence type="ECO:0000256" key="12">
    <source>
        <dbReference type="SAM" id="MobiDB-lite"/>
    </source>
</evidence>
<evidence type="ECO:0000256" key="2">
    <source>
        <dbReference type="ARBA" id="ARBA00012543"/>
    </source>
</evidence>